<name>A0A1Q9AUR5_9HYPH</name>
<dbReference type="AlphaFoldDB" id="A0A1Q9AUR5"/>
<dbReference type="RefSeq" id="WP_075628535.1">
    <property type="nucleotide sequence ID" value="NZ_FOAM01000004.1"/>
</dbReference>
<gene>
    <name evidence="2" type="ORF">BJF93_04640</name>
</gene>
<evidence type="ECO:0000313" key="3">
    <source>
        <dbReference type="Proteomes" id="UP000186364"/>
    </source>
</evidence>
<dbReference type="EMBL" id="MKIP01000053">
    <property type="protein sequence ID" value="OLP59191.1"/>
    <property type="molecule type" value="Genomic_DNA"/>
</dbReference>
<keyword evidence="3" id="KW-1185">Reference proteome</keyword>
<evidence type="ECO:0008006" key="4">
    <source>
        <dbReference type="Google" id="ProtNLM"/>
    </source>
</evidence>
<feature type="compositionally biased region" description="Low complexity" evidence="1">
    <location>
        <begin position="57"/>
        <end position="73"/>
    </location>
</feature>
<organism evidence="2 3">
    <name type="scientific">Xaviernesmea oryzae</name>
    <dbReference type="NCBI Taxonomy" id="464029"/>
    <lineage>
        <taxon>Bacteria</taxon>
        <taxon>Pseudomonadati</taxon>
        <taxon>Pseudomonadota</taxon>
        <taxon>Alphaproteobacteria</taxon>
        <taxon>Hyphomicrobiales</taxon>
        <taxon>Rhizobiaceae</taxon>
        <taxon>Rhizobium/Agrobacterium group</taxon>
        <taxon>Xaviernesmea</taxon>
    </lineage>
</organism>
<comment type="caution">
    <text evidence="2">The sequence shown here is derived from an EMBL/GenBank/DDBJ whole genome shotgun (WGS) entry which is preliminary data.</text>
</comment>
<reference evidence="2 3" key="1">
    <citation type="submission" date="2016-09" db="EMBL/GenBank/DDBJ databases">
        <title>Rhizobium sp. nov., a novel species isolated from the rice rhizosphere.</title>
        <authorList>
            <person name="Zhao J."/>
            <person name="Zhang X."/>
        </authorList>
    </citation>
    <scope>NUCLEOTIDE SEQUENCE [LARGE SCALE GENOMIC DNA]</scope>
    <source>
        <strain evidence="2 3">1.7048</strain>
    </source>
</reference>
<evidence type="ECO:0000313" key="2">
    <source>
        <dbReference type="EMBL" id="OLP59191.1"/>
    </source>
</evidence>
<feature type="compositionally biased region" description="Low complexity" evidence="1">
    <location>
        <begin position="85"/>
        <end position="118"/>
    </location>
</feature>
<dbReference type="Pfam" id="PF11154">
    <property type="entry name" value="DUF2934"/>
    <property type="match status" value="1"/>
</dbReference>
<feature type="compositionally biased region" description="Basic and acidic residues" evidence="1">
    <location>
        <begin position="17"/>
        <end position="48"/>
    </location>
</feature>
<protein>
    <recommendedName>
        <fullName evidence="4">DUF2934 domain-containing protein</fullName>
    </recommendedName>
</protein>
<feature type="region of interest" description="Disordered" evidence="1">
    <location>
        <begin position="17"/>
        <end position="149"/>
    </location>
</feature>
<dbReference type="InterPro" id="IPR021327">
    <property type="entry name" value="DUF2934"/>
</dbReference>
<feature type="compositionally biased region" description="Polar residues" evidence="1">
    <location>
        <begin position="75"/>
        <end position="84"/>
    </location>
</feature>
<sequence>MSIEEDKVRARAYRLWEEEGRPEGRHDHHWQQAIKDVAEGANGKEAETAGKAGTVQAAEAPASASASSSAASAGKGQTRNASQKPATSKGAAAPKSAGSKAPASGNGAAAAPKIAAAAVPSQPIVEAAGAEAPQPKRRGKGSSSPKQLA</sequence>
<evidence type="ECO:0000256" key="1">
    <source>
        <dbReference type="SAM" id="MobiDB-lite"/>
    </source>
</evidence>
<proteinExistence type="predicted"/>
<accession>A0A1Q9AUR5</accession>
<dbReference type="Proteomes" id="UP000186364">
    <property type="component" value="Unassembled WGS sequence"/>
</dbReference>